<organism evidence="2">
    <name type="scientific">Pseudozyma antarctica</name>
    <name type="common">Yeast</name>
    <name type="synonym">Candida antarctica</name>
    <dbReference type="NCBI Taxonomy" id="84753"/>
    <lineage>
        <taxon>Eukaryota</taxon>
        <taxon>Fungi</taxon>
        <taxon>Dikarya</taxon>
        <taxon>Basidiomycota</taxon>
        <taxon>Ustilaginomycotina</taxon>
        <taxon>Ustilaginomycetes</taxon>
        <taxon>Ustilaginales</taxon>
        <taxon>Ustilaginaceae</taxon>
        <taxon>Moesziomyces</taxon>
    </lineage>
</organism>
<dbReference type="RefSeq" id="XP_014654526.1">
    <property type="nucleotide sequence ID" value="XM_014799040.1"/>
</dbReference>
<reference evidence="2" key="1">
    <citation type="submission" date="2014-07" db="EMBL/GenBank/DDBJ databases">
        <title>Draft genome sequence of the yeast Pseudozyma antarctica JCM 10317 known as a producer of lipase B which used in a wide range of industrial applications.</title>
        <authorList>
            <person name="Morita T."/>
            <person name="Saika A."/>
            <person name="Koike H."/>
        </authorList>
    </citation>
    <scope>NUCLEOTIDE SEQUENCE</scope>
    <source>
        <strain evidence="2">JCM 10317</strain>
    </source>
</reference>
<accession>A0A081CKP3</accession>
<dbReference type="GeneID" id="26306335"/>
<proteinExistence type="predicted"/>
<keyword evidence="3" id="KW-1185">Reference proteome</keyword>
<dbReference type="AlphaFoldDB" id="A0A081CKP3"/>
<dbReference type="Proteomes" id="UP000053758">
    <property type="component" value="Unassembled WGS sequence"/>
</dbReference>
<gene>
    <name evidence="2" type="ORF">PAN0_017d5466</name>
</gene>
<evidence type="ECO:0000313" key="2">
    <source>
        <dbReference type="EMBL" id="GAK67239.1"/>
    </source>
</evidence>
<sequence length="165" mass="17378">MPHASLSSALKVVPRLASPTGMIPSLSRLNRLTYVAQPSCLPTNTTIASAVSSATMSLLRTSAPVFSTVRAAAARRTLMTSTVRRTDDPRVLNKDTHSGASVKADKHDKDPKTLQKETAQAANQSGSGSGSSSGAPTDSEDAVRGEKHSKSPEQLQKETAQKHQS</sequence>
<name>A0A081CKP3_PSEA2</name>
<evidence type="ECO:0000313" key="3">
    <source>
        <dbReference type="Proteomes" id="UP000053758"/>
    </source>
</evidence>
<dbReference type="HOGENOM" id="CLU_148180_0_0_1"/>
<feature type="compositionally biased region" description="Basic and acidic residues" evidence="1">
    <location>
        <begin position="84"/>
        <end position="115"/>
    </location>
</feature>
<protein>
    <submittedName>
        <fullName evidence="2">Uncharacterized protein</fullName>
    </submittedName>
</protein>
<evidence type="ECO:0000256" key="1">
    <source>
        <dbReference type="SAM" id="MobiDB-lite"/>
    </source>
</evidence>
<feature type="compositionally biased region" description="Basic and acidic residues" evidence="1">
    <location>
        <begin position="141"/>
        <end position="165"/>
    </location>
</feature>
<dbReference type="EMBL" id="DF830084">
    <property type="protein sequence ID" value="GAK67239.1"/>
    <property type="molecule type" value="Genomic_DNA"/>
</dbReference>
<feature type="region of interest" description="Disordered" evidence="1">
    <location>
        <begin position="78"/>
        <end position="165"/>
    </location>
</feature>